<dbReference type="EMBL" id="RJUF01000194">
    <property type="protein sequence ID" value="MCP9766033.1"/>
    <property type="molecule type" value="Genomic_DNA"/>
</dbReference>
<dbReference type="InterPro" id="IPR037066">
    <property type="entry name" value="Plug_dom_sf"/>
</dbReference>
<evidence type="ECO:0000313" key="11">
    <source>
        <dbReference type="Proteomes" id="UP001204144"/>
    </source>
</evidence>
<keyword evidence="2 8" id="KW-0813">Transport</keyword>
<dbReference type="GO" id="GO:0044718">
    <property type="term" value="P:siderophore transmembrane transport"/>
    <property type="evidence" value="ECO:0007669"/>
    <property type="project" value="TreeGrafter"/>
</dbReference>
<evidence type="ECO:0000256" key="2">
    <source>
        <dbReference type="ARBA" id="ARBA00022448"/>
    </source>
</evidence>
<accession>A0AAE3H6V7</accession>
<keyword evidence="5" id="KW-0732">Signal</keyword>
<keyword evidence="3 8" id="KW-1134">Transmembrane beta strand</keyword>
<evidence type="ECO:0000313" key="10">
    <source>
        <dbReference type="EMBL" id="MCP9766033.1"/>
    </source>
</evidence>
<dbReference type="Pfam" id="PF07715">
    <property type="entry name" value="Plug"/>
    <property type="match status" value="1"/>
</dbReference>
<evidence type="ECO:0000256" key="8">
    <source>
        <dbReference type="PROSITE-ProRule" id="PRU01360"/>
    </source>
</evidence>
<dbReference type="SUPFAM" id="SSF49464">
    <property type="entry name" value="Carboxypeptidase regulatory domain-like"/>
    <property type="match status" value="1"/>
</dbReference>
<keyword evidence="4 8" id="KW-0812">Transmembrane</keyword>
<protein>
    <submittedName>
        <fullName evidence="10">TonB-dependent receptor</fullName>
    </submittedName>
</protein>
<dbReference type="InterPro" id="IPR008969">
    <property type="entry name" value="CarboxyPept-like_regulatory"/>
</dbReference>
<dbReference type="Proteomes" id="UP001204144">
    <property type="component" value="Unassembled WGS sequence"/>
</dbReference>
<keyword evidence="10" id="KW-0675">Receptor</keyword>
<comment type="subcellular location">
    <subcellularLocation>
        <location evidence="1 8">Cell outer membrane</location>
        <topology evidence="1 8">Multi-pass membrane protein</topology>
    </subcellularLocation>
</comment>
<comment type="similarity">
    <text evidence="8">Belongs to the TonB-dependent receptor family.</text>
</comment>
<name>A0AAE3H6V7_9BACT</name>
<reference evidence="10 11" key="1">
    <citation type="submission" date="2018-11" db="EMBL/GenBank/DDBJ databases">
        <title>Novel bacteria species description.</title>
        <authorList>
            <person name="Han J.-H."/>
        </authorList>
    </citation>
    <scope>NUCLEOTIDE SEQUENCE [LARGE SCALE GENOMIC DNA]</scope>
    <source>
        <strain evidence="10 11">KCTC23259</strain>
    </source>
</reference>
<keyword evidence="11" id="KW-1185">Reference proteome</keyword>
<keyword evidence="7 8" id="KW-0998">Cell outer membrane</keyword>
<organism evidence="10 11">
    <name type="scientific">Lacihabitans soyangensis</name>
    <dbReference type="NCBI Taxonomy" id="869394"/>
    <lineage>
        <taxon>Bacteria</taxon>
        <taxon>Pseudomonadati</taxon>
        <taxon>Bacteroidota</taxon>
        <taxon>Cytophagia</taxon>
        <taxon>Cytophagales</taxon>
        <taxon>Leadbetterellaceae</taxon>
        <taxon>Lacihabitans</taxon>
    </lineage>
</organism>
<dbReference type="Gene3D" id="2.60.40.1120">
    <property type="entry name" value="Carboxypeptidase-like, regulatory domain"/>
    <property type="match status" value="1"/>
</dbReference>
<dbReference type="GO" id="GO:0015344">
    <property type="term" value="F:siderophore uptake transmembrane transporter activity"/>
    <property type="evidence" value="ECO:0007669"/>
    <property type="project" value="TreeGrafter"/>
</dbReference>
<evidence type="ECO:0000259" key="9">
    <source>
        <dbReference type="Pfam" id="PF07715"/>
    </source>
</evidence>
<dbReference type="GO" id="GO:0009279">
    <property type="term" value="C:cell outer membrane"/>
    <property type="evidence" value="ECO:0007669"/>
    <property type="project" value="UniProtKB-SubCell"/>
</dbReference>
<sequence>MSKIYPNLKKLFLFVAICLINVSFTFGQTVISGMISDSKTKEPLVGVSVQIKGKVIGTITDVKGKFEFTTSTPLPLQLVISSVGYKAQEYTVNSENAAINISLEDQDIMGQEIVVSASRVEESVMKSAVTVEKLDLRAIRETAAPSFYDAIANMKGVDMTTQGLLFKSINMRGFGATGNPRTVQMIDGMDNSAPGLNFPVDNIVGMPELDVESVEILPGAASALYGPNAINGLVLMNSKSPFLYQGLSSTLKTGVMNESSRTRATTPFYDFSIRYAKAFNNKTAFKLNLAYIGADDWEANNYTNLNVGGVENGTRGAGVDPDYDGQNIYGDEVQANMLTVANGLVAAKLLPAAATALIPNAPVSRTGFLERDLVDYNTKSFKTNVALHHRFSEKVEFIAQANFGLGTTVYTGAARYSLSNFRIGQYKAELKGDNFNLRAYTTLENSGQSYASGLSALGMLNEIKPHATWFGQYVGAFAQARGAGQAEAAAHLTARGVADAGLPATQTDALNNLAEKYHNISISQGGGAFDDKSKLFHAEGFYNFKNEVKFIDLMVGANVRRYQLASNGTLFADLKEGRSGVINIDEFGGFLQASKSMFKDHFKLTGSMRYDKNENFEGQFTPRISGVFTFGQHNIRLSYQSGFRIPTTQNQYIDLFAGAGTLIGGLPEFDARYKLATGIPVQSLAPANVAKYAADPAVQAQATQYATAAVTAQATPAITAGVNAAIEAQVKQGVTAAITQQVTAGVTAAITQQVTAAVTAQVTAAVNAAVAAGTLTQAAAAAAIQAQVAAALPAQVTAALTANLQAEVAKALPGALAANLNTEVAKALPGALAANFQPAFNAELQKALTANVPGVVAQVLPAFALAKIPKYQVKALQPERIQSYEIGYKGLIGKKVFIDAYHYWSIYTNFIGGTSIVVPTAPAGPGLPIESGVASASTRLAYSRPSNTGSEIRVKGWAGNINYALPKGFNIGGNIAFNELTGFTVTPEQQYAGFNTPRYRYNVNFGKRLGSGDKVGFNLSLRHQDSFVWESSFVIPTTTTNNNFTNTTVPKITNLDAQVSLKVPAMKSIIKVGGTNIGSKPYFQAFGSAMVGSMYYVSISYDELFNR</sequence>
<dbReference type="PANTHER" id="PTHR30069:SF29">
    <property type="entry name" value="HEMOGLOBIN AND HEMOGLOBIN-HAPTOGLOBIN-BINDING PROTEIN 1-RELATED"/>
    <property type="match status" value="1"/>
</dbReference>
<evidence type="ECO:0000256" key="7">
    <source>
        <dbReference type="ARBA" id="ARBA00023237"/>
    </source>
</evidence>
<evidence type="ECO:0000256" key="3">
    <source>
        <dbReference type="ARBA" id="ARBA00022452"/>
    </source>
</evidence>
<dbReference type="InterPro" id="IPR012910">
    <property type="entry name" value="Plug_dom"/>
</dbReference>
<dbReference type="RefSeq" id="WP_255039739.1">
    <property type="nucleotide sequence ID" value="NZ_RJUF01000194.1"/>
</dbReference>
<dbReference type="PANTHER" id="PTHR30069">
    <property type="entry name" value="TONB-DEPENDENT OUTER MEMBRANE RECEPTOR"/>
    <property type="match status" value="1"/>
</dbReference>
<dbReference type="InterPro" id="IPR039426">
    <property type="entry name" value="TonB-dep_rcpt-like"/>
</dbReference>
<evidence type="ECO:0000256" key="4">
    <source>
        <dbReference type="ARBA" id="ARBA00022692"/>
    </source>
</evidence>
<evidence type="ECO:0000256" key="1">
    <source>
        <dbReference type="ARBA" id="ARBA00004571"/>
    </source>
</evidence>
<dbReference type="AlphaFoldDB" id="A0AAE3H6V7"/>
<keyword evidence="6 8" id="KW-0472">Membrane</keyword>
<proteinExistence type="inferred from homology"/>
<dbReference type="PROSITE" id="PS52016">
    <property type="entry name" value="TONB_DEPENDENT_REC_3"/>
    <property type="match status" value="1"/>
</dbReference>
<comment type="caution">
    <text evidence="10">The sequence shown here is derived from an EMBL/GenBank/DDBJ whole genome shotgun (WGS) entry which is preliminary data.</text>
</comment>
<gene>
    <name evidence="10" type="ORF">EGI31_24105</name>
</gene>
<dbReference type="SUPFAM" id="SSF56935">
    <property type="entry name" value="Porins"/>
    <property type="match status" value="1"/>
</dbReference>
<dbReference type="Gene3D" id="2.40.170.20">
    <property type="entry name" value="TonB-dependent receptor, beta-barrel domain"/>
    <property type="match status" value="2"/>
</dbReference>
<feature type="domain" description="TonB-dependent receptor plug" evidence="9">
    <location>
        <begin position="125"/>
        <end position="232"/>
    </location>
</feature>
<dbReference type="Pfam" id="PF13715">
    <property type="entry name" value="CarbopepD_reg_2"/>
    <property type="match status" value="1"/>
</dbReference>
<dbReference type="Gene3D" id="2.170.130.10">
    <property type="entry name" value="TonB-dependent receptor, plug domain"/>
    <property type="match status" value="1"/>
</dbReference>
<evidence type="ECO:0000256" key="6">
    <source>
        <dbReference type="ARBA" id="ARBA00023136"/>
    </source>
</evidence>
<dbReference type="InterPro" id="IPR036942">
    <property type="entry name" value="Beta-barrel_TonB_sf"/>
</dbReference>
<evidence type="ECO:0000256" key="5">
    <source>
        <dbReference type="ARBA" id="ARBA00022729"/>
    </source>
</evidence>